<evidence type="ECO:0000313" key="3">
    <source>
        <dbReference type="EMBL" id="KAL0573774.1"/>
    </source>
</evidence>
<comment type="caution">
    <text evidence="3">The sequence shown here is derived from an EMBL/GenBank/DDBJ whole genome shotgun (WGS) entry which is preliminary data.</text>
</comment>
<dbReference type="CDD" id="cd00299">
    <property type="entry name" value="GST_C_family"/>
    <property type="match status" value="1"/>
</dbReference>
<dbReference type="Gene3D" id="3.40.30.110">
    <property type="match status" value="1"/>
</dbReference>
<name>A0ABR3FEU9_9AGAR</name>
<reference evidence="3 4" key="1">
    <citation type="submission" date="2024-02" db="EMBL/GenBank/DDBJ databases">
        <title>A draft genome for the cacao thread blight pathogen Marasmius crinis-equi.</title>
        <authorList>
            <person name="Cohen S.P."/>
            <person name="Baruah I.K."/>
            <person name="Amoako-Attah I."/>
            <person name="Bukari Y."/>
            <person name="Meinhardt L.W."/>
            <person name="Bailey B.A."/>
        </authorList>
    </citation>
    <scope>NUCLEOTIDE SEQUENCE [LARGE SCALE GENOMIC DNA]</scope>
    <source>
        <strain evidence="3 4">GH-76</strain>
    </source>
</reference>
<dbReference type="SUPFAM" id="SSF47616">
    <property type="entry name" value="GST C-terminal domain-like"/>
    <property type="match status" value="1"/>
</dbReference>
<dbReference type="EMBL" id="JBAHYK010000465">
    <property type="protein sequence ID" value="KAL0573774.1"/>
    <property type="molecule type" value="Genomic_DNA"/>
</dbReference>
<sequence>MSVIFYRYDGSPFCDKLDNALALKKIPHLRVDVLPTVSARPEITDLLGVGYRRIPILAIGNDVYCDTSLIIPVLEHRFPSGPDQSYGTIFPADKHGGGRNTGLLKAFSRHYGDTVLLTLSVRLLDWGAANPEMLEDRSKLFGSRIDPQKFAENRPRVISELSVHLTHIEQQLQDDREWLLDTISPSLADLSVHFIYAWIKKMPWFDPAIVDSLLDKGRFPRVIEWINRLNAHLDSLRRGFETMTIDGKEAAQKVAEASHEPDGNVSFDDTDAERLGFKRGMLVRIRPEDSGENCLRSFDKWYSSRAFRQGMAS</sequence>
<dbReference type="InterPro" id="IPR058268">
    <property type="entry name" value="DUF7962"/>
</dbReference>
<protein>
    <recommendedName>
        <fullName evidence="5">GST N-terminal domain-containing protein</fullName>
    </recommendedName>
</protein>
<dbReference type="InterPro" id="IPR036249">
    <property type="entry name" value="Thioredoxin-like_sf"/>
</dbReference>
<evidence type="ECO:0000313" key="4">
    <source>
        <dbReference type="Proteomes" id="UP001465976"/>
    </source>
</evidence>
<dbReference type="Proteomes" id="UP001465976">
    <property type="component" value="Unassembled WGS sequence"/>
</dbReference>
<feature type="domain" description="GST N-terminal" evidence="1">
    <location>
        <begin position="6"/>
        <end position="79"/>
    </location>
</feature>
<gene>
    <name evidence="3" type="ORF">V5O48_008178</name>
</gene>
<proteinExistence type="predicted"/>
<keyword evidence="4" id="KW-1185">Reference proteome</keyword>
<dbReference type="Gene3D" id="1.20.1050.10">
    <property type="match status" value="1"/>
</dbReference>
<feature type="domain" description="DUF7962" evidence="2">
    <location>
        <begin position="129"/>
        <end position="232"/>
    </location>
</feature>
<evidence type="ECO:0008006" key="5">
    <source>
        <dbReference type="Google" id="ProtNLM"/>
    </source>
</evidence>
<dbReference type="Pfam" id="PF13417">
    <property type="entry name" value="GST_N_3"/>
    <property type="match status" value="1"/>
</dbReference>
<dbReference type="Pfam" id="PF25907">
    <property type="entry name" value="DUF7962"/>
    <property type="match status" value="1"/>
</dbReference>
<dbReference type="InterPro" id="IPR004045">
    <property type="entry name" value="Glutathione_S-Trfase_N"/>
</dbReference>
<accession>A0ABR3FEU9</accession>
<evidence type="ECO:0000259" key="2">
    <source>
        <dbReference type="Pfam" id="PF25907"/>
    </source>
</evidence>
<dbReference type="InterPro" id="IPR036282">
    <property type="entry name" value="Glutathione-S-Trfase_C_sf"/>
</dbReference>
<evidence type="ECO:0000259" key="1">
    <source>
        <dbReference type="Pfam" id="PF13417"/>
    </source>
</evidence>
<dbReference type="SUPFAM" id="SSF52833">
    <property type="entry name" value="Thioredoxin-like"/>
    <property type="match status" value="1"/>
</dbReference>
<organism evidence="3 4">
    <name type="scientific">Marasmius crinis-equi</name>
    <dbReference type="NCBI Taxonomy" id="585013"/>
    <lineage>
        <taxon>Eukaryota</taxon>
        <taxon>Fungi</taxon>
        <taxon>Dikarya</taxon>
        <taxon>Basidiomycota</taxon>
        <taxon>Agaricomycotina</taxon>
        <taxon>Agaricomycetes</taxon>
        <taxon>Agaricomycetidae</taxon>
        <taxon>Agaricales</taxon>
        <taxon>Marasmiineae</taxon>
        <taxon>Marasmiaceae</taxon>
        <taxon>Marasmius</taxon>
    </lineage>
</organism>